<dbReference type="PANTHER" id="PTHR42982:SF1">
    <property type="entry name" value="SEC-INDEPENDENT PROTEIN TRANSLOCASE PROTEIN TATA"/>
    <property type="match status" value="1"/>
</dbReference>
<organism evidence="10 11">
    <name type="scientific">SAR86 cluster bacterium BACL1 MAG-120920-bin57</name>
    <dbReference type="NCBI Taxonomy" id="1655571"/>
    <lineage>
        <taxon>Bacteria</taxon>
        <taxon>Pseudomonadati</taxon>
        <taxon>Pseudomonadota</taxon>
        <taxon>Gammaproteobacteria</taxon>
        <taxon>SAR86 cluster</taxon>
    </lineage>
</organism>
<evidence type="ECO:0000256" key="2">
    <source>
        <dbReference type="ARBA" id="ARBA00022448"/>
    </source>
</evidence>
<proteinExistence type="inferred from homology"/>
<evidence type="ECO:0000256" key="6">
    <source>
        <dbReference type="ARBA" id="ARBA00022989"/>
    </source>
</evidence>
<comment type="caution">
    <text evidence="10">The sequence shown here is derived from an EMBL/GenBank/DDBJ whole genome shotgun (WGS) entry which is preliminary data.</text>
</comment>
<accession>A0A0R2PR70</accession>
<evidence type="ECO:0000256" key="8">
    <source>
        <dbReference type="ARBA" id="ARBA00023136"/>
    </source>
</evidence>
<comment type="subunit">
    <text evidence="9">The Tat system comprises two distinct complexes: a TatABC complex, containing multiple copies of TatA, TatB and TatC subunits, and a separate TatA complex, containing only TatA subunits. Substrates initially bind to the TatABC complex, which probably triggers association of the separate TatA complex to form the active translocon.</text>
</comment>
<keyword evidence="5 9" id="KW-0653">Protein transport</keyword>
<comment type="subcellular location">
    <subcellularLocation>
        <location evidence="1 9">Cell membrane</location>
        <topology evidence="1 9">Single-pass membrane protein</topology>
    </subcellularLocation>
</comment>
<comment type="similarity">
    <text evidence="9">Belongs to the TatA/E family.</text>
</comment>
<dbReference type="Gene3D" id="1.20.5.3310">
    <property type="match status" value="1"/>
</dbReference>
<evidence type="ECO:0000256" key="1">
    <source>
        <dbReference type="ARBA" id="ARBA00004162"/>
    </source>
</evidence>
<dbReference type="InterPro" id="IPR006312">
    <property type="entry name" value="TatA/E"/>
</dbReference>
<evidence type="ECO:0000313" key="11">
    <source>
        <dbReference type="Proteomes" id="UP000050874"/>
    </source>
</evidence>
<gene>
    <name evidence="9" type="primary">tatA</name>
    <name evidence="10" type="ORF">ABR63_07690</name>
</gene>
<evidence type="ECO:0000256" key="5">
    <source>
        <dbReference type="ARBA" id="ARBA00022927"/>
    </source>
</evidence>
<dbReference type="GO" id="GO:0043953">
    <property type="term" value="P:protein transport by the Tat complex"/>
    <property type="evidence" value="ECO:0007669"/>
    <property type="project" value="UniProtKB-UniRule"/>
</dbReference>
<dbReference type="GO" id="GO:0008320">
    <property type="term" value="F:protein transmembrane transporter activity"/>
    <property type="evidence" value="ECO:0007669"/>
    <property type="project" value="UniProtKB-UniRule"/>
</dbReference>
<keyword evidence="3 9" id="KW-1003">Cell membrane</keyword>
<dbReference type="Proteomes" id="UP000050874">
    <property type="component" value="Unassembled WGS sequence"/>
</dbReference>
<protein>
    <recommendedName>
        <fullName evidence="9">Sec-independent protein translocase protein TatA</fullName>
    </recommendedName>
</protein>
<dbReference type="PANTHER" id="PTHR42982">
    <property type="entry name" value="SEC-INDEPENDENT PROTEIN TRANSLOCASE PROTEIN TATA"/>
    <property type="match status" value="1"/>
</dbReference>
<evidence type="ECO:0000256" key="9">
    <source>
        <dbReference type="HAMAP-Rule" id="MF_00236"/>
    </source>
</evidence>
<dbReference type="GO" id="GO:0033281">
    <property type="term" value="C:TAT protein transport complex"/>
    <property type="evidence" value="ECO:0007669"/>
    <property type="project" value="UniProtKB-UniRule"/>
</dbReference>
<dbReference type="EMBL" id="LIAV01000085">
    <property type="protein sequence ID" value="KRO40615.1"/>
    <property type="molecule type" value="Genomic_DNA"/>
</dbReference>
<keyword evidence="7 9" id="KW-0811">Translocation</keyword>
<evidence type="ECO:0000256" key="7">
    <source>
        <dbReference type="ARBA" id="ARBA00023010"/>
    </source>
</evidence>
<reference evidence="11" key="1">
    <citation type="submission" date="2015-10" db="EMBL/GenBank/DDBJ databases">
        <title>Metagenome-Assembled Genomes uncover a global brackish microbiome.</title>
        <authorList>
            <person name="Hugerth L.W."/>
            <person name="Larsson J."/>
            <person name="Alneberg J."/>
            <person name="Lindh M.V."/>
            <person name="Legrand C."/>
            <person name="Pinhassi J."/>
            <person name="Andersson A."/>
        </authorList>
    </citation>
    <scope>NUCLEOTIDE SEQUENCE [LARGE SCALE GENOMIC DNA]</scope>
</reference>
<dbReference type="InterPro" id="IPR003369">
    <property type="entry name" value="TatA/B/E"/>
</dbReference>
<keyword evidence="2 9" id="KW-0813">Transport</keyword>
<keyword evidence="4 9" id="KW-0812">Transmembrane</keyword>
<evidence type="ECO:0000256" key="3">
    <source>
        <dbReference type="ARBA" id="ARBA00022475"/>
    </source>
</evidence>
<name>A0A0R2PR70_9GAMM</name>
<dbReference type="HAMAP" id="MF_00236">
    <property type="entry name" value="TatA_E"/>
    <property type="match status" value="1"/>
</dbReference>
<feature type="transmembrane region" description="Helical" evidence="9">
    <location>
        <begin position="6"/>
        <end position="24"/>
    </location>
</feature>
<dbReference type="NCBIfam" id="TIGR01411">
    <property type="entry name" value="tatAE"/>
    <property type="match status" value="1"/>
</dbReference>
<sequence>MGISGISIWQILIILLVVVVLFGGKKIRNLGSDLGEGLKGFKKAIKDEDADTTSKSESEDK</sequence>
<evidence type="ECO:0000256" key="4">
    <source>
        <dbReference type="ARBA" id="ARBA00022692"/>
    </source>
</evidence>
<evidence type="ECO:0000313" key="10">
    <source>
        <dbReference type="EMBL" id="KRO40615.1"/>
    </source>
</evidence>
<comment type="function">
    <text evidence="9">Part of the twin-arginine translocation (Tat) system that transports large folded proteins containing a characteristic twin-arginine motif in their signal peptide across membranes. TatA could form the protein-conducting channel of the Tat system.</text>
</comment>
<keyword evidence="8 9" id="KW-0472">Membrane</keyword>
<dbReference type="Pfam" id="PF02416">
    <property type="entry name" value="TatA_B_E"/>
    <property type="match status" value="1"/>
</dbReference>
<dbReference type="AlphaFoldDB" id="A0A0R2PR70"/>
<keyword evidence="6 9" id="KW-1133">Transmembrane helix</keyword>